<evidence type="ECO:0000313" key="1">
    <source>
        <dbReference type="EMBL" id="GIY54921.1"/>
    </source>
</evidence>
<keyword evidence="2" id="KW-1185">Reference proteome</keyword>
<protein>
    <submittedName>
        <fullName evidence="1">Uncharacterized protein</fullName>
    </submittedName>
</protein>
<gene>
    <name evidence="1" type="ORF">CDAR_216441</name>
</gene>
<sequence length="117" mass="12486">MCEQDKLNIRNQTVDWTSIVLLCYIGYPSSPSQSICVAKFHGSGPHSSLGSSSSGGSTVRSLVFFQGGIEGDESGFNDFLTVQERPPCRESGCTRSGISSAEALVSVLWAEGLSVYE</sequence>
<reference evidence="1 2" key="1">
    <citation type="submission" date="2021-06" db="EMBL/GenBank/DDBJ databases">
        <title>Caerostris darwini draft genome.</title>
        <authorList>
            <person name="Kono N."/>
            <person name="Arakawa K."/>
        </authorList>
    </citation>
    <scope>NUCLEOTIDE SEQUENCE [LARGE SCALE GENOMIC DNA]</scope>
</reference>
<comment type="caution">
    <text evidence="1">The sequence shown here is derived from an EMBL/GenBank/DDBJ whole genome shotgun (WGS) entry which is preliminary data.</text>
</comment>
<dbReference type="AlphaFoldDB" id="A0AAV4UB00"/>
<accession>A0AAV4UB00</accession>
<evidence type="ECO:0000313" key="2">
    <source>
        <dbReference type="Proteomes" id="UP001054837"/>
    </source>
</evidence>
<dbReference type="Proteomes" id="UP001054837">
    <property type="component" value="Unassembled WGS sequence"/>
</dbReference>
<name>A0AAV4UB00_9ARAC</name>
<dbReference type="EMBL" id="BPLQ01011003">
    <property type="protein sequence ID" value="GIY54921.1"/>
    <property type="molecule type" value="Genomic_DNA"/>
</dbReference>
<proteinExistence type="predicted"/>
<organism evidence="1 2">
    <name type="scientific">Caerostris darwini</name>
    <dbReference type="NCBI Taxonomy" id="1538125"/>
    <lineage>
        <taxon>Eukaryota</taxon>
        <taxon>Metazoa</taxon>
        <taxon>Ecdysozoa</taxon>
        <taxon>Arthropoda</taxon>
        <taxon>Chelicerata</taxon>
        <taxon>Arachnida</taxon>
        <taxon>Araneae</taxon>
        <taxon>Araneomorphae</taxon>
        <taxon>Entelegynae</taxon>
        <taxon>Araneoidea</taxon>
        <taxon>Araneidae</taxon>
        <taxon>Caerostris</taxon>
    </lineage>
</organism>